<evidence type="ECO:0000259" key="5">
    <source>
        <dbReference type="PROSITE" id="PS50206"/>
    </source>
</evidence>
<evidence type="ECO:0000313" key="7">
    <source>
        <dbReference type="Proteomes" id="UP000231019"/>
    </source>
</evidence>
<proteinExistence type="predicted"/>
<dbReference type="Proteomes" id="UP000231019">
    <property type="component" value="Unassembled WGS sequence"/>
</dbReference>
<dbReference type="Pfam" id="PF00899">
    <property type="entry name" value="ThiF"/>
    <property type="match status" value="1"/>
</dbReference>
<dbReference type="GO" id="GO:0004792">
    <property type="term" value="F:thiosulfate-cyanide sulfurtransferase activity"/>
    <property type="evidence" value="ECO:0007669"/>
    <property type="project" value="TreeGrafter"/>
</dbReference>
<dbReference type="Gene3D" id="3.40.50.720">
    <property type="entry name" value="NAD(P)-binding Rossmann-like Domain"/>
    <property type="match status" value="1"/>
</dbReference>
<evidence type="ECO:0000256" key="2">
    <source>
        <dbReference type="ARBA" id="ARBA00022741"/>
    </source>
</evidence>
<dbReference type="GO" id="GO:0008146">
    <property type="term" value="F:sulfotransferase activity"/>
    <property type="evidence" value="ECO:0007669"/>
    <property type="project" value="TreeGrafter"/>
</dbReference>
<keyword evidence="4" id="KW-0812">Transmembrane</keyword>
<dbReference type="SUPFAM" id="SSF52821">
    <property type="entry name" value="Rhodanese/Cell cycle control phosphatase"/>
    <property type="match status" value="1"/>
</dbReference>
<dbReference type="GO" id="GO:0016779">
    <property type="term" value="F:nucleotidyltransferase activity"/>
    <property type="evidence" value="ECO:0007669"/>
    <property type="project" value="TreeGrafter"/>
</dbReference>
<organism evidence="6 7">
    <name type="scientific">bacterium (Candidatus Blackallbacteria) CG17_big_fil_post_rev_8_21_14_2_50_48_46</name>
    <dbReference type="NCBI Taxonomy" id="2014261"/>
    <lineage>
        <taxon>Bacteria</taxon>
        <taxon>Candidatus Blackallbacteria</taxon>
    </lineage>
</organism>
<comment type="caution">
    <text evidence="6">The sequence shown here is derived from an EMBL/GenBank/DDBJ whole genome shotgun (WGS) entry which is preliminary data.</text>
</comment>
<dbReference type="GO" id="GO:0008641">
    <property type="term" value="F:ubiquitin-like modifier activating enzyme activity"/>
    <property type="evidence" value="ECO:0007669"/>
    <property type="project" value="InterPro"/>
</dbReference>
<dbReference type="CDD" id="cd00757">
    <property type="entry name" value="ThiF_MoeB_HesA_family"/>
    <property type="match status" value="1"/>
</dbReference>
<evidence type="ECO:0000313" key="6">
    <source>
        <dbReference type="EMBL" id="PIW15065.1"/>
    </source>
</evidence>
<dbReference type="AlphaFoldDB" id="A0A2M7G0Q5"/>
<dbReference type="PROSITE" id="PS50206">
    <property type="entry name" value="RHODANESE_3"/>
    <property type="match status" value="1"/>
</dbReference>
<dbReference type="Gene3D" id="3.40.250.10">
    <property type="entry name" value="Rhodanese-like domain"/>
    <property type="match status" value="1"/>
</dbReference>
<feature type="transmembrane region" description="Helical" evidence="4">
    <location>
        <begin position="34"/>
        <end position="61"/>
    </location>
</feature>
<accession>A0A2M7G0Q5</accession>
<keyword evidence="3" id="KW-0067">ATP-binding</keyword>
<sequence>MSTLSPAEKIRYSRQISLPELGETGQLRLKNARVLIVGAGGLGCPAALYLAAAGVGSLGLIDPDQVQLSNLQRQILYTPQDLGKFKTEQAQSHLNALNPEIEVFSYPEALGPENISQRLEDWDLVIDGTDQLPLRYLLNAACREAQIPWIYGSVYRFDGQVACFHPAGPCYRCVFPELPDIGSIPDCNQGGILGVLPGIIGQFQALEALKYLLWPERPPKPELLLWNGMNLELEKIQLSQDPECPGCGPEPAPLKSLKQLCQPVSEIQTSELEAWLKAHPQARLCDLRPSPGDALPAQLSGAEWLDLSAPTTWPTPKSQELLLFCQRGIRSRQAAQILRNVGYLQTVSLSGGLEALKTSFKETNT</sequence>
<dbReference type="InterPro" id="IPR045886">
    <property type="entry name" value="ThiF/MoeB/HesA"/>
</dbReference>
<evidence type="ECO:0000256" key="1">
    <source>
        <dbReference type="ARBA" id="ARBA00022679"/>
    </source>
</evidence>
<evidence type="ECO:0000256" key="4">
    <source>
        <dbReference type="SAM" id="Phobius"/>
    </source>
</evidence>
<reference evidence="6 7" key="1">
    <citation type="submission" date="2017-09" db="EMBL/GenBank/DDBJ databases">
        <title>Depth-based differentiation of microbial function through sediment-hosted aquifers and enrichment of novel symbionts in the deep terrestrial subsurface.</title>
        <authorList>
            <person name="Probst A.J."/>
            <person name="Ladd B."/>
            <person name="Jarett J.K."/>
            <person name="Geller-Mcgrath D.E."/>
            <person name="Sieber C.M."/>
            <person name="Emerson J.B."/>
            <person name="Anantharaman K."/>
            <person name="Thomas B.C."/>
            <person name="Malmstrom R."/>
            <person name="Stieglmeier M."/>
            <person name="Klingl A."/>
            <person name="Woyke T."/>
            <person name="Ryan C.M."/>
            <person name="Banfield J.F."/>
        </authorList>
    </citation>
    <scope>NUCLEOTIDE SEQUENCE [LARGE SCALE GENOMIC DNA]</scope>
    <source>
        <strain evidence="6">CG17_big_fil_post_rev_8_21_14_2_50_48_46</strain>
    </source>
</reference>
<dbReference type="InterPro" id="IPR035985">
    <property type="entry name" value="Ubiquitin-activating_enz"/>
</dbReference>
<keyword evidence="1" id="KW-0808">Transferase</keyword>
<dbReference type="InterPro" id="IPR001763">
    <property type="entry name" value="Rhodanese-like_dom"/>
</dbReference>
<dbReference type="GO" id="GO:0005524">
    <property type="term" value="F:ATP binding"/>
    <property type="evidence" value="ECO:0007669"/>
    <property type="project" value="UniProtKB-KW"/>
</dbReference>
<keyword evidence="2" id="KW-0547">Nucleotide-binding</keyword>
<dbReference type="SUPFAM" id="SSF69572">
    <property type="entry name" value="Activating enzymes of the ubiquitin-like proteins"/>
    <property type="match status" value="1"/>
</dbReference>
<dbReference type="InterPro" id="IPR036873">
    <property type="entry name" value="Rhodanese-like_dom_sf"/>
</dbReference>
<dbReference type="GO" id="GO:0005829">
    <property type="term" value="C:cytosol"/>
    <property type="evidence" value="ECO:0007669"/>
    <property type="project" value="TreeGrafter"/>
</dbReference>
<keyword evidence="4" id="KW-0472">Membrane</keyword>
<gene>
    <name evidence="6" type="ORF">COW36_19275</name>
</gene>
<protein>
    <submittedName>
        <fullName evidence="6">Molybdenum cofactor biosynthesis protein MoeB</fullName>
    </submittedName>
</protein>
<dbReference type="FunFam" id="3.40.50.720:FF:000033">
    <property type="entry name" value="Adenylyltransferase and sulfurtransferase MOCS3"/>
    <property type="match status" value="1"/>
</dbReference>
<name>A0A2M7G0Q5_9BACT</name>
<feature type="domain" description="Rhodanese" evidence="5">
    <location>
        <begin position="278"/>
        <end position="365"/>
    </location>
</feature>
<evidence type="ECO:0000256" key="3">
    <source>
        <dbReference type="ARBA" id="ARBA00022840"/>
    </source>
</evidence>
<dbReference type="EMBL" id="PFFQ01000054">
    <property type="protein sequence ID" value="PIW15065.1"/>
    <property type="molecule type" value="Genomic_DNA"/>
</dbReference>
<dbReference type="InterPro" id="IPR000594">
    <property type="entry name" value="ThiF_NAD_FAD-bd"/>
</dbReference>
<dbReference type="PANTHER" id="PTHR10953:SF102">
    <property type="entry name" value="ADENYLYLTRANSFERASE AND SULFURTRANSFERASE MOCS3"/>
    <property type="match status" value="1"/>
</dbReference>
<keyword evidence="4" id="KW-1133">Transmembrane helix</keyword>
<dbReference type="PANTHER" id="PTHR10953">
    <property type="entry name" value="UBIQUITIN-ACTIVATING ENZYME E1"/>
    <property type="match status" value="1"/>
</dbReference>